<gene>
    <name evidence="1" type="ORF">GSOID_T00028062001</name>
</gene>
<dbReference type="EMBL" id="FN658263">
    <property type="protein sequence ID" value="CBY43461.1"/>
    <property type="molecule type" value="Genomic_DNA"/>
</dbReference>
<protein>
    <submittedName>
        <fullName evidence="1">Uncharacterized protein</fullName>
    </submittedName>
</protein>
<proteinExistence type="predicted"/>
<organism evidence="1">
    <name type="scientific">Oikopleura dioica</name>
    <name type="common">Tunicate</name>
    <dbReference type="NCBI Taxonomy" id="34765"/>
    <lineage>
        <taxon>Eukaryota</taxon>
        <taxon>Metazoa</taxon>
        <taxon>Chordata</taxon>
        <taxon>Tunicata</taxon>
        <taxon>Appendicularia</taxon>
        <taxon>Copelata</taxon>
        <taxon>Oikopleuridae</taxon>
        <taxon>Oikopleura</taxon>
    </lineage>
</organism>
<accession>E4Z6Y3</accession>
<reference evidence="1" key="1">
    <citation type="journal article" date="2010" name="Science">
        <title>Plasticity of animal genome architecture unmasked by rapid evolution of a pelagic tunicate.</title>
        <authorList>
            <person name="Denoeud F."/>
            <person name="Henriet S."/>
            <person name="Mungpakdee S."/>
            <person name="Aury J.M."/>
            <person name="Da Silva C."/>
            <person name="Brinkmann H."/>
            <person name="Mikhaleva J."/>
            <person name="Olsen L.C."/>
            <person name="Jubin C."/>
            <person name="Canestro C."/>
            <person name="Bouquet J.M."/>
            <person name="Danks G."/>
            <person name="Poulain J."/>
            <person name="Campsteijn C."/>
            <person name="Adamski M."/>
            <person name="Cross I."/>
            <person name="Yadetie F."/>
            <person name="Muffato M."/>
            <person name="Louis A."/>
            <person name="Butcher S."/>
            <person name="Tsagkogeorga G."/>
            <person name="Konrad A."/>
            <person name="Singh S."/>
            <person name="Jensen M.F."/>
            <person name="Cong E.H."/>
            <person name="Eikeseth-Otteraa H."/>
            <person name="Noel B."/>
            <person name="Anthouard V."/>
            <person name="Porcel B.M."/>
            <person name="Kachouri-Lafond R."/>
            <person name="Nishino A."/>
            <person name="Ugolini M."/>
            <person name="Chourrout P."/>
            <person name="Nishida H."/>
            <person name="Aasland R."/>
            <person name="Huzurbazar S."/>
            <person name="Westhof E."/>
            <person name="Delsuc F."/>
            <person name="Lehrach H."/>
            <person name="Reinhardt R."/>
            <person name="Weissenbach J."/>
            <person name="Roy S.W."/>
            <person name="Artiguenave F."/>
            <person name="Postlethwait J.H."/>
            <person name="Manak J.R."/>
            <person name="Thompson E.M."/>
            <person name="Jaillon O."/>
            <person name="Du Pasquier L."/>
            <person name="Boudinot P."/>
            <person name="Liberles D.A."/>
            <person name="Volff J.N."/>
            <person name="Philippe H."/>
            <person name="Lenhard B."/>
            <person name="Roest Crollius H."/>
            <person name="Wincker P."/>
            <person name="Chourrout D."/>
        </authorList>
    </citation>
    <scope>NUCLEOTIDE SEQUENCE [LARGE SCALE GENOMIC DNA]</scope>
</reference>
<dbReference type="Proteomes" id="UP000011014">
    <property type="component" value="Unassembled WGS sequence"/>
</dbReference>
<evidence type="ECO:0000313" key="1">
    <source>
        <dbReference type="EMBL" id="CBY43461.1"/>
    </source>
</evidence>
<feature type="non-terminal residue" evidence="1">
    <location>
        <position position="1"/>
    </location>
</feature>
<name>E4Z6Y3_OIKDI</name>
<sequence length="13" mass="1495">AARKWPTAPLLRD</sequence>